<sequence>MMSGVGLSSGIIAEGANVSVIKKSLDMMEIEGAAVVDLINKAGAQGQQMAANPEGTGSIVNMYV</sequence>
<evidence type="ECO:0000313" key="2">
    <source>
        <dbReference type="Proteomes" id="UP000060487"/>
    </source>
</evidence>
<name>A0ABR5SIV5_9BACT</name>
<evidence type="ECO:0008006" key="3">
    <source>
        <dbReference type="Google" id="ProtNLM"/>
    </source>
</evidence>
<dbReference type="Proteomes" id="UP000060487">
    <property type="component" value="Unassembled WGS sequence"/>
</dbReference>
<proteinExistence type="predicted"/>
<comment type="caution">
    <text evidence="1">The sequence shown here is derived from an EMBL/GenBank/DDBJ whole genome shotgun (WGS) entry which is preliminary data.</text>
</comment>
<evidence type="ECO:0000313" key="1">
    <source>
        <dbReference type="EMBL" id="KWT92917.1"/>
    </source>
</evidence>
<accession>A0ABR5SIV5</accession>
<gene>
    <name evidence="1" type="ORF">ASN18_0352</name>
</gene>
<keyword evidence="2" id="KW-1185">Reference proteome</keyword>
<dbReference type="EMBL" id="LNQR01000018">
    <property type="protein sequence ID" value="KWT92917.1"/>
    <property type="molecule type" value="Genomic_DNA"/>
</dbReference>
<reference evidence="1 2" key="1">
    <citation type="submission" date="2015-11" db="EMBL/GenBank/DDBJ databases">
        <authorList>
            <person name="Lin W."/>
        </authorList>
    </citation>
    <scope>NUCLEOTIDE SEQUENCE [LARGE SCALE GENOMIC DNA]</scope>
    <source>
        <strain evidence="1 2">HCH-1</strain>
    </source>
</reference>
<protein>
    <recommendedName>
        <fullName evidence="3">Motility protein</fullName>
    </recommendedName>
</protein>
<dbReference type="RefSeq" id="WP_085050880.1">
    <property type="nucleotide sequence ID" value="NZ_LNQR01000018.1"/>
</dbReference>
<organism evidence="1 2">
    <name type="scientific">Candidatus Magnetominusculus xianensis</name>
    <dbReference type="NCBI Taxonomy" id="1748249"/>
    <lineage>
        <taxon>Bacteria</taxon>
        <taxon>Pseudomonadati</taxon>
        <taxon>Nitrospirota</taxon>
        <taxon>Nitrospiria</taxon>
        <taxon>Nitrospirales</taxon>
        <taxon>Nitrospiraceae</taxon>
        <taxon>Candidatus Magnetominusculus</taxon>
    </lineage>
</organism>